<dbReference type="Proteomes" id="UP001153269">
    <property type="component" value="Unassembled WGS sequence"/>
</dbReference>
<reference evidence="1" key="1">
    <citation type="submission" date="2020-03" db="EMBL/GenBank/DDBJ databases">
        <authorList>
            <person name="Weist P."/>
        </authorList>
    </citation>
    <scope>NUCLEOTIDE SEQUENCE</scope>
</reference>
<evidence type="ECO:0000313" key="2">
    <source>
        <dbReference type="Proteomes" id="UP001153269"/>
    </source>
</evidence>
<dbReference type="EMBL" id="CADEAL010000824">
    <property type="protein sequence ID" value="CAB1425666.1"/>
    <property type="molecule type" value="Genomic_DNA"/>
</dbReference>
<comment type="caution">
    <text evidence="1">The sequence shown here is derived from an EMBL/GenBank/DDBJ whole genome shotgun (WGS) entry which is preliminary data.</text>
</comment>
<proteinExistence type="predicted"/>
<keyword evidence="2" id="KW-1185">Reference proteome</keyword>
<evidence type="ECO:0000313" key="1">
    <source>
        <dbReference type="EMBL" id="CAB1425666.1"/>
    </source>
</evidence>
<sequence>MEYEGLMGIRRKRWGWVGRQLSRCRSPSWVCQGPALSQQPRSRAAAQAPAVLMITPNRPGTSSLWWLAEDGVEAVWWSLTVLDQLTLSKHPHPPHHPSPD</sequence>
<protein>
    <submittedName>
        <fullName evidence="1">Uncharacterized protein</fullName>
    </submittedName>
</protein>
<name>A0A9N7U871_PLEPL</name>
<accession>A0A9N7U871</accession>
<dbReference type="AlphaFoldDB" id="A0A9N7U871"/>
<gene>
    <name evidence="1" type="ORF">PLEPLA_LOCUS13598</name>
</gene>
<organism evidence="1 2">
    <name type="scientific">Pleuronectes platessa</name>
    <name type="common">European plaice</name>
    <dbReference type="NCBI Taxonomy" id="8262"/>
    <lineage>
        <taxon>Eukaryota</taxon>
        <taxon>Metazoa</taxon>
        <taxon>Chordata</taxon>
        <taxon>Craniata</taxon>
        <taxon>Vertebrata</taxon>
        <taxon>Euteleostomi</taxon>
        <taxon>Actinopterygii</taxon>
        <taxon>Neopterygii</taxon>
        <taxon>Teleostei</taxon>
        <taxon>Neoteleostei</taxon>
        <taxon>Acanthomorphata</taxon>
        <taxon>Carangaria</taxon>
        <taxon>Pleuronectiformes</taxon>
        <taxon>Pleuronectoidei</taxon>
        <taxon>Pleuronectidae</taxon>
        <taxon>Pleuronectes</taxon>
    </lineage>
</organism>